<keyword evidence="3" id="KW-1185">Reference proteome</keyword>
<organism evidence="2 3">
    <name type="scientific">Acer saccharum</name>
    <name type="common">Sugar maple</name>
    <dbReference type="NCBI Taxonomy" id="4024"/>
    <lineage>
        <taxon>Eukaryota</taxon>
        <taxon>Viridiplantae</taxon>
        <taxon>Streptophyta</taxon>
        <taxon>Embryophyta</taxon>
        <taxon>Tracheophyta</taxon>
        <taxon>Spermatophyta</taxon>
        <taxon>Magnoliopsida</taxon>
        <taxon>eudicotyledons</taxon>
        <taxon>Gunneridae</taxon>
        <taxon>Pentapetalae</taxon>
        <taxon>rosids</taxon>
        <taxon>malvids</taxon>
        <taxon>Sapindales</taxon>
        <taxon>Sapindaceae</taxon>
        <taxon>Hippocastanoideae</taxon>
        <taxon>Acereae</taxon>
        <taxon>Acer</taxon>
    </lineage>
</organism>
<dbReference type="AlphaFoldDB" id="A0AA39T6C2"/>
<feature type="region of interest" description="Disordered" evidence="1">
    <location>
        <begin position="320"/>
        <end position="339"/>
    </location>
</feature>
<accession>A0AA39T6C2</accession>
<feature type="region of interest" description="Disordered" evidence="1">
    <location>
        <begin position="454"/>
        <end position="475"/>
    </location>
</feature>
<feature type="compositionally biased region" description="Low complexity" evidence="1">
    <location>
        <begin position="454"/>
        <end position="470"/>
    </location>
</feature>
<proteinExistence type="predicted"/>
<sequence length="738" mass="82596">MDLVGPKVPSKPKNVSFSISSVGPRCSQEPLAIEKVDLCVDLGQVDVSPKEDLSKGNLIVIEKGEIVSSDNQIMKEEMVRATIAEEEKRDVEVVVADSEEEQRRQSMEVENPLVEARDRSLQGSRFRGRSRTRAATKHGMRTRQAVSQQNGQELASLADIEATRVVDTGRVLGFDFSKEEEAVMEEISRREKEDFEKFNVMSDCAPVNFEWLVEEPDLNLESMPEITSDSSEDEEGHREKVDDRRTKQCFEEWVTASSRKGVREETKNGLSRQSVDGRGGATKDKGKLIQVRNSNRKPTRGTYLTGKLILDKKRGLDGRGMGESVWSTSSDTGSKEGQIKEFGLSRDQEGRTVSLPLREPIQLPIKDARGGNIRGEDLVAVPLAVELGGGSEEAANQRRVPIVWWSLEEEIAKEKIKVKFCSQLFELSIVEEKAQVDRGWIRNFLGLRYGDLDSNSNSSSESERNGNPSEKVGARVPECQPITATSDKSHSYGMGCHNLKTYRTEGGKAFHNSRLGSKEEAKRAAGSFPFQTKERYFESASAVREAREKGKKVWQKKHKVRKAAPRCCNTAVILEKQRMVVSSEEESGSSSSKSSRRIRYPLGECSKKVHSKEGMRPGMNRAIERPIGLPIISMDTNEEDSSFSEESVHDVNGTMVPESDLDPIVKGPNNFESVRHSTLDLVRRTDLMGPDPQMEERQCRVTQDNRFEPIHLEVDLGVVNCMEGTRVTKCGQFPHTKK</sequence>
<dbReference type="Proteomes" id="UP001168877">
    <property type="component" value="Unassembled WGS sequence"/>
</dbReference>
<reference evidence="2" key="1">
    <citation type="journal article" date="2022" name="Plant J.">
        <title>Strategies of tolerance reflected in two North American maple genomes.</title>
        <authorList>
            <person name="McEvoy S.L."/>
            <person name="Sezen U.U."/>
            <person name="Trouern-Trend A."/>
            <person name="McMahon S.M."/>
            <person name="Schaberg P.G."/>
            <person name="Yang J."/>
            <person name="Wegrzyn J.L."/>
            <person name="Swenson N.G."/>
        </authorList>
    </citation>
    <scope>NUCLEOTIDE SEQUENCE</scope>
    <source>
        <strain evidence="2">NS2018</strain>
    </source>
</reference>
<reference evidence="2" key="2">
    <citation type="submission" date="2023-06" db="EMBL/GenBank/DDBJ databases">
        <authorList>
            <person name="Swenson N.G."/>
            <person name="Wegrzyn J.L."/>
            <person name="Mcevoy S.L."/>
        </authorList>
    </citation>
    <scope>NUCLEOTIDE SEQUENCE</scope>
    <source>
        <strain evidence="2">NS2018</strain>
        <tissue evidence="2">Leaf</tissue>
    </source>
</reference>
<name>A0AA39T6C2_ACESA</name>
<feature type="region of interest" description="Disordered" evidence="1">
    <location>
        <begin position="223"/>
        <end position="244"/>
    </location>
</feature>
<feature type="compositionally biased region" description="Basic and acidic residues" evidence="1">
    <location>
        <begin position="235"/>
        <end position="244"/>
    </location>
</feature>
<evidence type="ECO:0000256" key="1">
    <source>
        <dbReference type="SAM" id="MobiDB-lite"/>
    </source>
</evidence>
<evidence type="ECO:0000313" key="2">
    <source>
        <dbReference type="EMBL" id="KAK0601608.1"/>
    </source>
</evidence>
<gene>
    <name evidence="2" type="ORF">LWI29_025779</name>
</gene>
<feature type="region of interest" description="Disordered" evidence="1">
    <location>
        <begin position="258"/>
        <end position="286"/>
    </location>
</feature>
<feature type="region of interest" description="Disordered" evidence="1">
    <location>
        <begin position="1"/>
        <end position="23"/>
    </location>
</feature>
<comment type="caution">
    <text evidence="2">The sequence shown here is derived from an EMBL/GenBank/DDBJ whole genome shotgun (WGS) entry which is preliminary data.</text>
</comment>
<dbReference type="EMBL" id="JAUESC010000003">
    <property type="protein sequence ID" value="KAK0601608.1"/>
    <property type="molecule type" value="Genomic_DNA"/>
</dbReference>
<evidence type="ECO:0000313" key="3">
    <source>
        <dbReference type="Proteomes" id="UP001168877"/>
    </source>
</evidence>
<protein>
    <submittedName>
        <fullName evidence="2">Uncharacterized protein</fullName>
    </submittedName>
</protein>